<keyword evidence="1" id="KW-0472">Membrane</keyword>
<dbReference type="Proteomes" id="UP001589691">
    <property type="component" value="Unassembled WGS sequence"/>
</dbReference>
<dbReference type="Pfam" id="PF13354">
    <property type="entry name" value="Beta-lactamase2"/>
    <property type="match status" value="1"/>
</dbReference>
<dbReference type="PANTHER" id="PTHR35333">
    <property type="entry name" value="BETA-LACTAMASE"/>
    <property type="match status" value="1"/>
</dbReference>
<feature type="domain" description="Beta-lactamase class A catalytic" evidence="3">
    <location>
        <begin position="131"/>
        <end position="333"/>
    </location>
</feature>
<dbReference type="GO" id="GO:0016787">
    <property type="term" value="F:hydrolase activity"/>
    <property type="evidence" value="ECO:0007669"/>
    <property type="project" value="UniProtKB-KW"/>
</dbReference>
<reference evidence="4 5" key="1">
    <citation type="submission" date="2024-09" db="EMBL/GenBank/DDBJ databases">
        <authorList>
            <person name="Sun Q."/>
            <person name="Mori K."/>
        </authorList>
    </citation>
    <scope>NUCLEOTIDE SEQUENCE [LARGE SCALE GENOMIC DNA]</scope>
    <source>
        <strain evidence="4 5">TBRC 4576</strain>
    </source>
</reference>
<dbReference type="InterPro" id="IPR045155">
    <property type="entry name" value="Beta-lactam_cat"/>
</dbReference>
<comment type="caution">
    <text evidence="4">The sequence shown here is derived from an EMBL/GenBank/DDBJ whole genome shotgun (WGS) entry which is preliminary data.</text>
</comment>
<dbReference type="InterPro" id="IPR026870">
    <property type="entry name" value="Zinc_ribbon_dom"/>
</dbReference>
<organism evidence="4 5">
    <name type="scientific">Lactiplantibacillus modestisalitolerans</name>
    <dbReference type="NCBI Taxonomy" id="1457219"/>
    <lineage>
        <taxon>Bacteria</taxon>
        <taxon>Bacillati</taxon>
        <taxon>Bacillota</taxon>
        <taxon>Bacilli</taxon>
        <taxon>Lactobacillales</taxon>
        <taxon>Lactobacillaceae</taxon>
        <taxon>Lactiplantibacillus</taxon>
    </lineage>
</organism>
<dbReference type="InterPro" id="IPR012338">
    <property type="entry name" value="Beta-lactam/transpept-like"/>
</dbReference>
<evidence type="ECO:0000313" key="5">
    <source>
        <dbReference type="Proteomes" id="UP001589691"/>
    </source>
</evidence>
<evidence type="ECO:0000313" key="4">
    <source>
        <dbReference type="EMBL" id="MFB9770203.1"/>
    </source>
</evidence>
<evidence type="ECO:0000259" key="2">
    <source>
        <dbReference type="Pfam" id="PF13240"/>
    </source>
</evidence>
<dbReference type="SUPFAM" id="SSF56601">
    <property type="entry name" value="beta-lactamase/transpeptidase-like"/>
    <property type="match status" value="1"/>
</dbReference>
<keyword evidence="4" id="KW-0378">Hydrolase</keyword>
<evidence type="ECO:0000259" key="3">
    <source>
        <dbReference type="Pfam" id="PF13354"/>
    </source>
</evidence>
<proteinExistence type="predicted"/>
<accession>A0ABV5WWZ2</accession>
<keyword evidence="1" id="KW-1133">Transmembrane helix</keyword>
<dbReference type="EMBL" id="JBHLZY010000025">
    <property type="protein sequence ID" value="MFB9770203.1"/>
    <property type="molecule type" value="Genomic_DNA"/>
</dbReference>
<dbReference type="Gene3D" id="3.40.710.10">
    <property type="entry name" value="DD-peptidase/beta-lactamase superfamily"/>
    <property type="match status" value="1"/>
</dbReference>
<sequence length="360" mass="38724">MQCQNCGAQNKPDAQTCRVCGEPLTETRLSRRAHRHREASQPATQRQYAWGLGLVLLVVIALGGWWLHLRAGETTSATSTPTASQASAPATSKPAATFPTAAVRQRVQSQVVNLAGTTSVAVRATSGRGQVVHNNRQQRAAGLAELFVLAAVYQQAQTGKLTLTQRVTLQAQDRVAGTGQLQTMPAGSRFTVANLAKRMIVDSDNTATNLLIDQLGGVTATQRVIQQLGFTKTELNRKMMDTSALKAGRDNQTTVNDVAALLRQLYRGTLVAKTADQTMLKLLKQTQGPSNLGANLPSSATVYHLAGTYPSYGVQNEAAIVQNRHGAFVVVMLAENGQAQAQTKRMRQLGQELTQTLLTR</sequence>
<dbReference type="RefSeq" id="WP_137642026.1">
    <property type="nucleotide sequence ID" value="NZ_BJEA01000004.1"/>
</dbReference>
<keyword evidence="5" id="KW-1185">Reference proteome</keyword>
<dbReference type="InterPro" id="IPR000871">
    <property type="entry name" value="Beta-lactam_class-A"/>
</dbReference>
<protein>
    <submittedName>
        <fullName evidence="4">Serine hydrolase</fullName>
    </submittedName>
</protein>
<gene>
    <name evidence="4" type="ORF">ACFFLI_10045</name>
</gene>
<feature type="domain" description="Zinc-ribbon" evidence="2">
    <location>
        <begin position="3"/>
        <end position="24"/>
    </location>
</feature>
<dbReference type="PANTHER" id="PTHR35333:SF3">
    <property type="entry name" value="BETA-LACTAMASE-TYPE TRANSPEPTIDASE FOLD CONTAINING PROTEIN"/>
    <property type="match status" value="1"/>
</dbReference>
<feature type="transmembrane region" description="Helical" evidence="1">
    <location>
        <begin position="48"/>
        <end position="67"/>
    </location>
</feature>
<dbReference type="Pfam" id="PF13240">
    <property type="entry name" value="Zn_Ribbon_1"/>
    <property type="match status" value="1"/>
</dbReference>
<evidence type="ECO:0000256" key="1">
    <source>
        <dbReference type="SAM" id="Phobius"/>
    </source>
</evidence>
<name>A0ABV5WWZ2_9LACO</name>
<keyword evidence="1" id="KW-0812">Transmembrane</keyword>